<keyword evidence="3 4" id="KW-0443">Lipid metabolism</keyword>
<name>A0A061DJM1_THECC</name>
<dbReference type="STRING" id="3641.A0A061DJM1"/>
<dbReference type="OMA" id="SKGCETR"/>
<dbReference type="InParanoid" id="A0A061DJM1"/>
<evidence type="ECO:0000313" key="7">
    <source>
        <dbReference type="EMBL" id="EOX92894.1"/>
    </source>
</evidence>
<dbReference type="PANTHER" id="PTHR11011">
    <property type="entry name" value="MALE STERILITY PROTEIN 2-RELATED"/>
    <property type="match status" value="1"/>
</dbReference>
<dbReference type="CDD" id="cd05236">
    <property type="entry name" value="FAR-N_SDR_e"/>
    <property type="match status" value="1"/>
</dbReference>
<evidence type="ECO:0000256" key="1">
    <source>
        <dbReference type="ARBA" id="ARBA00005928"/>
    </source>
</evidence>
<dbReference type="InterPro" id="IPR033640">
    <property type="entry name" value="FAR_C"/>
</dbReference>
<keyword evidence="8" id="KW-1185">Reference proteome</keyword>
<sequence>MYSFQSLLSTHCAPAIPSGCIVANSFHPKTHISPLLISSCQTSRNIKSALAIRAAGKNVDHDDAISTTTNSTTVPLMESTDGLGIVDFLQGKNYFITGATGFVGKVFVEKMLRAVPNVGKIFLLIKAKDKEAATKRLQDQIMDTELFKSLEKVHGTSYKTFMKNKLVPVVGNVNEPDLGMDADMASEIANEVDIIVNSAANTTFDDRYDATLNTNTMGPYRLLGFAKKCKKLSLFLHFSTAYVHGKRKGIILERPLCEGQSVAEAEESSPVLDIEAEIKLALNLKRSFSGTEIAWNQKMKELGMERARAYGWQNTYSFTKAMGEMLINSTRGDIPVVIIRPSIIESTFREPFPGWIEGSRMLDPIIIGHAKGHLTGFVGHPETVIDVVPVDMVVNASMAAMAKQGLAGKPGLIVYHITSSVANPVNFHTILKFSSDHFNCFPIKGLKGLKTTGTTDIKLFRSADIFSSNIWGESTVGQNELKGAAAPSDPKLRRRQETEYRKIKLYIHLAKLYEPYSHYGGWFDSGNTIKLIRDMSMEERENFGFDVQSIDWEHYFLNIHIPGLRRHVMKEPHSLCFNRTDENS</sequence>
<dbReference type="SUPFAM" id="SSF51735">
    <property type="entry name" value="NAD(P)-binding Rossmann-fold domains"/>
    <property type="match status" value="1"/>
</dbReference>
<evidence type="ECO:0000313" key="8">
    <source>
        <dbReference type="Proteomes" id="UP000026915"/>
    </source>
</evidence>
<comment type="similarity">
    <text evidence="1 4">Belongs to the fatty acyl-CoA reductase family.</text>
</comment>
<feature type="domain" description="Thioester reductase (TE)" evidence="6">
    <location>
        <begin position="96"/>
        <end position="396"/>
    </location>
</feature>
<dbReference type="CDD" id="cd09071">
    <property type="entry name" value="FAR_C"/>
    <property type="match status" value="1"/>
</dbReference>
<evidence type="ECO:0000256" key="4">
    <source>
        <dbReference type="RuleBase" id="RU363097"/>
    </source>
</evidence>
<dbReference type="Gene3D" id="3.40.50.720">
    <property type="entry name" value="NAD(P)-binding Rossmann-like Domain"/>
    <property type="match status" value="1"/>
</dbReference>
<gene>
    <name evidence="7" type="ORF">TCM_001749</name>
</gene>
<dbReference type="Pfam" id="PF07993">
    <property type="entry name" value="NAD_binding_4"/>
    <property type="match status" value="1"/>
</dbReference>
<dbReference type="GO" id="GO:0010345">
    <property type="term" value="P:suberin biosynthetic process"/>
    <property type="evidence" value="ECO:0000318"/>
    <property type="project" value="GO_Central"/>
</dbReference>
<dbReference type="InterPro" id="IPR036291">
    <property type="entry name" value="NAD(P)-bd_dom_sf"/>
</dbReference>
<comment type="function">
    <text evidence="4">Catalyzes the reduction of fatty acyl-CoA to fatty alcohols.</text>
</comment>
<keyword evidence="4" id="KW-0560">Oxidoreductase</keyword>
<dbReference type="EC" id="1.2.1.84" evidence="4"/>
<proteinExistence type="inferred from homology"/>
<dbReference type="eggNOG" id="KOG1221">
    <property type="taxonomic scope" value="Eukaryota"/>
</dbReference>
<keyword evidence="4" id="KW-0521">NADP</keyword>
<dbReference type="EMBL" id="CM001879">
    <property type="protein sequence ID" value="EOX92894.1"/>
    <property type="molecule type" value="Genomic_DNA"/>
</dbReference>
<evidence type="ECO:0000256" key="3">
    <source>
        <dbReference type="ARBA" id="ARBA00023098"/>
    </source>
</evidence>
<keyword evidence="2 4" id="KW-0444">Lipid biosynthesis</keyword>
<dbReference type="InterPro" id="IPR026055">
    <property type="entry name" value="FAR"/>
</dbReference>
<dbReference type="GO" id="GO:0080019">
    <property type="term" value="F:alcohol-forming very long-chain fatty acyl-CoA reductase activity"/>
    <property type="evidence" value="ECO:0000318"/>
    <property type="project" value="GO_Central"/>
</dbReference>
<dbReference type="PANTHER" id="PTHR11011:SF45">
    <property type="entry name" value="FATTY ACYL-COA REDUCTASE CG8306-RELATED"/>
    <property type="match status" value="1"/>
</dbReference>
<protein>
    <recommendedName>
        <fullName evidence="4">Fatty acyl-CoA reductase</fullName>
        <ecNumber evidence="4">1.2.1.84</ecNumber>
    </recommendedName>
</protein>
<dbReference type="InterPro" id="IPR013120">
    <property type="entry name" value="FAR_NAD-bd"/>
</dbReference>
<feature type="domain" description="Fatty acyl-CoA reductase C-terminal" evidence="5">
    <location>
        <begin position="495"/>
        <end position="571"/>
    </location>
</feature>
<organism evidence="7 8">
    <name type="scientific">Theobroma cacao</name>
    <name type="common">Cacao</name>
    <name type="synonym">Cocoa</name>
    <dbReference type="NCBI Taxonomy" id="3641"/>
    <lineage>
        <taxon>Eukaryota</taxon>
        <taxon>Viridiplantae</taxon>
        <taxon>Streptophyta</taxon>
        <taxon>Embryophyta</taxon>
        <taxon>Tracheophyta</taxon>
        <taxon>Spermatophyta</taxon>
        <taxon>Magnoliopsida</taxon>
        <taxon>eudicotyledons</taxon>
        <taxon>Gunneridae</taxon>
        <taxon>Pentapetalae</taxon>
        <taxon>rosids</taxon>
        <taxon>malvids</taxon>
        <taxon>Malvales</taxon>
        <taxon>Malvaceae</taxon>
        <taxon>Byttnerioideae</taxon>
        <taxon>Theobroma</taxon>
    </lineage>
</organism>
<comment type="catalytic activity">
    <reaction evidence="4">
        <text>a long-chain fatty acyl-CoA + 2 NADPH + 2 H(+) = a long-chain primary fatty alcohol + 2 NADP(+) + CoA</text>
        <dbReference type="Rhea" id="RHEA:52716"/>
        <dbReference type="ChEBI" id="CHEBI:15378"/>
        <dbReference type="ChEBI" id="CHEBI:57287"/>
        <dbReference type="ChEBI" id="CHEBI:57783"/>
        <dbReference type="ChEBI" id="CHEBI:58349"/>
        <dbReference type="ChEBI" id="CHEBI:77396"/>
        <dbReference type="ChEBI" id="CHEBI:83139"/>
        <dbReference type="EC" id="1.2.1.84"/>
    </reaction>
</comment>
<dbReference type="AlphaFoldDB" id="A0A061DJM1"/>
<reference evidence="7 8" key="1">
    <citation type="journal article" date="2013" name="Genome Biol.">
        <title>The genome sequence of the most widely cultivated cacao type and its use to identify candidate genes regulating pod color.</title>
        <authorList>
            <person name="Motamayor J.C."/>
            <person name="Mockaitis K."/>
            <person name="Schmutz J."/>
            <person name="Haiminen N."/>
            <person name="Iii D.L."/>
            <person name="Cornejo O."/>
            <person name="Findley S.D."/>
            <person name="Zheng P."/>
            <person name="Utro F."/>
            <person name="Royaert S."/>
            <person name="Saski C."/>
            <person name="Jenkins J."/>
            <person name="Podicheti R."/>
            <person name="Zhao M."/>
            <person name="Scheffler B.E."/>
            <person name="Stack J.C."/>
            <person name="Feltus F.A."/>
            <person name="Mustiga G.M."/>
            <person name="Amores F."/>
            <person name="Phillips W."/>
            <person name="Marelli J.P."/>
            <person name="May G.D."/>
            <person name="Shapiro H."/>
            <person name="Ma J."/>
            <person name="Bustamante C.D."/>
            <person name="Schnell R.J."/>
            <person name="Main D."/>
            <person name="Gilbert D."/>
            <person name="Parida L."/>
            <person name="Kuhn D.N."/>
        </authorList>
    </citation>
    <scope>NUCLEOTIDE SEQUENCE [LARGE SCALE GENOMIC DNA]</scope>
    <source>
        <strain evidence="8">cv. Matina 1-6</strain>
    </source>
</reference>
<evidence type="ECO:0000256" key="2">
    <source>
        <dbReference type="ARBA" id="ARBA00022516"/>
    </source>
</evidence>
<dbReference type="Gramene" id="EOX92894">
    <property type="protein sequence ID" value="EOX92894"/>
    <property type="gene ID" value="TCM_001749"/>
</dbReference>
<dbReference type="GO" id="GO:0102965">
    <property type="term" value="F:alcohol-forming long-chain fatty acyl-CoA reductase activity"/>
    <property type="evidence" value="ECO:0007669"/>
    <property type="project" value="UniProtKB-EC"/>
</dbReference>
<accession>A0A061DJM1</accession>
<dbReference type="GO" id="GO:0035336">
    <property type="term" value="P:long-chain fatty-acyl-CoA metabolic process"/>
    <property type="evidence" value="ECO:0000318"/>
    <property type="project" value="GO_Central"/>
</dbReference>
<evidence type="ECO:0000259" key="5">
    <source>
        <dbReference type="Pfam" id="PF03015"/>
    </source>
</evidence>
<dbReference type="Proteomes" id="UP000026915">
    <property type="component" value="Chromosome 1"/>
</dbReference>
<evidence type="ECO:0000259" key="6">
    <source>
        <dbReference type="Pfam" id="PF07993"/>
    </source>
</evidence>
<dbReference type="Pfam" id="PF03015">
    <property type="entry name" value="Sterile"/>
    <property type="match status" value="1"/>
</dbReference>
<dbReference type="HOGENOM" id="CLU_024661_4_1_1"/>